<keyword evidence="3" id="KW-1185">Reference proteome</keyword>
<dbReference type="Proteomes" id="UP001152798">
    <property type="component" value="Chromosome 7"/>
</dbReference>
<gene>
    <name evidence="2" type="ORF">NEZAVI_LOCUS15573</name>
</gene>
<sequence length="93" mass="10299">MFQNDLSCKLYCGVRSPRIASNAGYSEDSDYTSDLNYPVGQHANSSASQFRAAAHQLPTPQRSLETSRENSYETEEPPAQPQHLQHGHHLSPG</sequence>
<dbReference type="AlphaFoldDB" id="A0A9P0HTX3"/>
<protein>
    <submittedName>
        <fullName evidence="2">Uncharacterized protein</fullName>
    </submittedName>
</protein>
<proteinExistence type="predicted"/>
<evidence type="ECO:0000313" key="3">
    <source>
        <dbReference type="Proteomes" id="UP001152798"/>
    </source>
</evidence>
<dbReference type="OrthoDB" id="5831756at2759"/>
<evidence type="ECO:0000256" key="1">
    <source>
        <dbReference type="SAM" id="MobiDB-lite"/>
    </source>
</evidence>
<feature type="region of interest" description="Disordered" evidence="1">
    <location>
        <begin position="19"/>
        <end position="93"/>
    </location>
</feature>
<name>A0A9P0HTX3_NEZVI</name>
<accession>A0A9P0HTX3</accession>
<evidence type="ECO:0000313" key="2">
    <source>
        <dbReference type="EMBL" id="CAH1407961.1"/>
    </source>
</evidence>
<dbReference type="EMBL" id="OV725083">
    <property type="protein sequence ID" value="CAH1407961.1"/>
    <property type="molecule type" value="Genomic_DNA"/>
</dbReference>
<organism evidence="2 3">
    <name type="scientific">Nezara viridula</name>
    <name type="common">Southern green stink bug</name>
    <name type="synonym">Cimex viridulus</name>
    <dbReference type="NCBI Taxonomy" id="85310"/>
    <lineage>
        <taxon>Eukaryota</taxon>
        <taxon>Metazoa</taxon>
        <taxon>Ecdysozoa</taxon>
        <taxon>Arthropoda</taxon>
        <taxon>Hexapoda</taxon>
        <taxon>Insecta</taxon>
        <taxon>Pterygota</taxon>
        <taxon>Neoptera</taxon>
        <taxon>Paraneoptera</taxon>
        <taxon>Hemiptera</taxon>
        <taxon>Heteroptera</taxon>
        <taxon>Panheteroptera</taxon>
        <taxon>Pentatomomorpha</taxon>
        <taxon>Pentatomoidea</taxon>
        <taxon>Pentatomidae</taxon>
        <taxon>Pentatominae</taxon>
        <taxon>Nezara</taxon>
    </lineage>
</organism>
<reference evidence="2" key="1">
    <citation type="submission" date="2022-01" db="EMBL/GenBank/DDBJ databases">
        <authorList>
            <person name="King R."/>
        </authorList>
    </citation>
    <scope>NUCLEOTIDE SEQUENCE</scope>
</reference>